<dbReference type="PROSITE" id="PS50112">
    <property type="entry name" value="PAS"/>
    <property type="match status" value="2"/>
</dbReference>
<dbReference type="Gene3D" id="3.30.565.10">
    <property type="entry name" value="Histidine kinase-like ATPase, C-terminal domain"/>
    <property type="match status" value="1"/>
</dbReference>
<proteinExistence type="predicted"/>
<evidence type="ECO:0000256" key="6">
    <source>
        <dbReference type="SAM" id="Phobius"/>
    </source>
</evidence>
<reference evidence="10 11" key="1">
    <citation type="submission" date="2022-08" db="EMBL/GenBank/DDBJ databases">
        <title>Genome Sequence of the sulphate-reducing bacterium, Pseudodesulfovibrio sp. SYK.</title>
        <authorList>
            <person name="Kondo R."/>
            <person name="Kataoka T."/>
        </authorList>
    </citation>
    <scope>NUCLEOTIDE SEQUENCE [LARGE SCALE GENOMIC DNA]</scope>
    <source>
        <strain evidence="10 11">SYK</strain>
    </source>
</reference>
<dbReference type="PANTHER" id="PTHR43304">
    <property type="entry name" value="PHYTOCHROME-LIKE PROTEIN CPH1"/>
    <property type="match status" value="1"/>
</dbReference>
<protein>
    <recommendedName>
        <fullName evidence="2">histidine kinase</fullName>
        <ecNumber evidence="2">2.7.13.3</ecNumber>
    </recommendedName>
</protein>
<dbReference type="EC" id="2.7.13.3" evidence="2"/>
<dbReference type="NCBIfam" id="TIGR00229">
    <property type="entry name" value="sensory_box"/>
    <property type="match status" value="2"/>
</dbReference>
<dbReference type="Pfam" id="PF02518">
    <property type="entry name" value="HATPase_c"/>
    <property type="match status" value="1"/>
</dbReference>
<dbReference type="SMART" id="SM00387">
    <property type="entry name" value="HATPase_c"/>
    <property type="match status" value="1"/>
</dbReference>
<evidence type="ECO:0000259" key="9">
    <source>
        <dbReference type="PROSITE" id="PS50113"/>
    </source>
</evidence>
<dbReference type="InterPro" id="IPR013656">
    <property type="entry name" value="PAS_4"/>
</dbReference>
<evidence type="ECO:0000256" key="4">
    <source>
        <dbReference type="ARBA" id="ARBA00022679"/>
    </source>
</evidence>
<comment type="catalytic activity">
    <reaction evidence="1">
        <text>ATP + protein L-histidine = ADP + protein N-phospho-L-histidine.</text>
        <dbReference type="EC" id="2.7.13.3"/>
    </reaction>
</comment>
<feature type="domain" description="PAC" evidence="9">
    <location>
        <begin position="175"/>
        <end position="227"/>
    </location>
</feature>
<feature type="domain" description="Histidine kinase" evidence="7">
    <location>
        <begin position="358"/>
        <end position="572"/>
    </location>
</feature>
<feature type="transmembrane region" description="Helical" evidence="6">
    <location>
        <begin position="6"/>
        <end position="24"/>
    </location>
</feature>
<evidence type="ECO:0000313" key="11">
    <source>
        <dbReference type="Proteomes" id="UP001317742"/>
    </source>
</evidence>
<dbReference type="InterPro" id="IPR003594">
    <property type="entry name" value="HATPase_dom"/>
</dbReference>
<accession>A0ABN6SAE1</accession>
<dbReference type="CDD" id="cd00075">
    <property type="entry name" value="HATPase"/>
    <property type="match status" value="1"/>
</dbReference>
<organism evidence="10 11">
    <name type="scientific">Pseudodesulfovibrio nedwellii</name>
    <dbReference type="NCBI Taxonomy" id="2973072"/>
    <lineage>
        <taxon>Bacteria</taxon>
        <taxon>Pseudomonadati</taxon>
        <taxon>Thermodesulfobacteriota</taxon>
        <taxon>Desulfovibrionia</taxon>
        <taxon>Desulfovibrionales</taxon>
        <taxon>Desulfovibrionaceae</taxon>
    </lineage>
</organism>
<dbReference type="InterPro" id="IPR000014">
    <property type="entry name" value="PAS"/>
</dbReference>
<evidence type="ECO:0000313" key="10">
    <source>
        <dbReference type="EMBL" id="BDQ38796.1"/>
    </source>
</evidence>
<dbReference type="PRINTS" id="PR00344">
    <property type="entry name" value="BCTRLSENSOR"/>
</dbReference>
<dbReference type="Proteomes" id="UP001317742">
    <property type="component" value="Chromosome"/>
</dbReference>
<dbReference type="InterPro" id="IPR036097">
    <property type="entry name" value="HisK_dim/P_sf"/>
</dbReference>
<dbReference type="Pfam" id="PF00512">
    <property type="entry name" value="HisKA"/>
    <property type="match status" value="1"/>
</dbReference>
<evidence type="ECO:0000259" key="8">
    <source>
        <dbReference type="PROSITE" id="PS50112"/>
    </source>
</evidence>
<dbReference type="InterPro" id="IPR036890">
    <property type="entry name" value="HATPase_C_sf"/>
</dbReference>
<feature type="domain" description="PAS" evidence="8">
    <location>
        <begin position="100"/>
        <end position="172"/>
    </location>
</feature>
<dbReference type="InterPro" id="IPR005467">
    <property type="entry name" value="His_kinase_dom"/>
</dbReference>
<dbReference type="Pfam" id="PF08448">
    <property type="entry name" value="PAS_4"/>
    <property type="match status" value="1"/>
</dbReference>
<dbReference type="EMBL" id="AP026709">
    <property type="protein sequence ID" value="BDQ38796.1"/>
    <property type="molecule type" value="Genomic_DNA"/>
</dbReference>
<dbReference type="Gene3D" id="1.10.287.130">
    <property type="match status" value="1"/>
</dbReference>
<keyword evidence="6" id="KW-0812">Transmembrane</keyword>
<dbReference type="PROSITE" id="PS50109">
    <property type="entry name" value="HIS_KIN"/>
    <property type="match status" value="1"/>
</dbReference>
<evidence type="ECO:0000256" key="5">
    <source>
        <dbReference type="ARBA" id="ARBA00022777"/>
    </source>
</evidence>
<dbReference type="Gene3D" id="3.30.450.20">
    <property type="entry name" value="PAS domain"/>
    <property type="match status" value="2"/>
</dbReference>
<keyword evidence="6" id="KW-0472">Membrane</keyword>
<dbReference type="InterPro" id="IPR035965">
    <property type="entry name" value="PAS-like_dom_sf"/>
</dbReference>
<dbReference type="InterPro" id="IPR013655">
    <property type="entry name" value="PAS_fold_3"/>
</dbReference>
<dbReference type="SUPFAM" id="SSF55874">
    <property type="entry name" value="ATPase domain of HSP90 chaperone/DNA topoisomerase II/histidine kinase"/>
    <property type="match status" value="1"/>
</dbReference>
<dbReference type="InterPro" id="IPR003661">
    <property type="entry name" value="HisK_dim/P_dom"/>
</dbReference>
<feature type="domain" description="PAS" evidence="8">
    <location>
        <begin position="228"/>
        <end position="279"/>
    </location>
</feature>
<feature type="transmembrane region" description="Helical" evidence="6">
    <location>
        <begin position="31"/>
        <end position="48"/>
    </location>
</feature>
<keyword evidence="5" id="KW-0418">Kinase</keyword>
<sequence>MNLVIVLASMVLQFAAGFLALRLIIDTDRSWAWILLAAGIFAMAFRRVHTLYAMYSKGVDPSLLYEGLGLAVSILLFFGVFMVAPMIRDMRKATARLARSEERYRTVAEFTHDWEYWLAPNDTYQYVSPACERITGYGPDEFFLDPELFERLIHPDDREVVLSQISSVEKMHQRMRFDCRIIARDGRIHWVAYNSMPVYSPDGLYLGVRASVREIEHRKRLEVELRESRALYQGLIQDSRSMIFRLDPSGLVTFVNNQVLGCWGCVESDFLGKSIKDILLGDGAGSDGAYQMDDFLTSGGRFELETTVKMFCGSTIWCQWGGSVLRDIEGGISGFVLVGLDVSNRKALDKLKENVTRVVRHDLKSPLSGIIGIPRLLRKDNNITPRQADLLKAVEDAGSLMLELLNQSINLYKLETGTYRFNIEEFDLVELLGIIVKSIQVSQERPASVVVTMDGNSVGNEGQFLICAEQPLVFSLFSNLLRNAFEASEKEPISVDLRNDGGCVVRIHNAGVVPESIRASFFEKYVTEGKPGGTGLGTFSAKLIAQSHGGDITMDSSAGSGTIVTVWLPLKTECFSC</sequence>
<feature type="domain" description="PAC" evidence="9">
    <location>
        <begin position="302"/>
        <end position="354"/>
    </location>
</feature>
<keyword evidence="11" id="KW-1185">Reference proteome</keyword>
<evidence type="ECO:0000256" key="3">
    <source>
        <dbReference type="ARBA" id="ARBA00022553"/>
    </source>
</evidence>
<dbReference type="Pfam" id="PF08447">
    <property type="entry name" value="PAS_3"/>
    <property type="match status" value="1"/>
</dbReference>
<dbReference type="InterPro" id="IPR052162">
    <property type="entry name" value="Sensor_kinase/Photoreceptor"/>
</dbReference>
<feature type="transmembrane region" description="Helical" evidence="6">
    <location>
        <begin position="68"/>
        <end position="87"/>
    </location>
</feature>
<dbReference type="SUPFAM" id="SSF55785">
    <property type="entry name" value="PYP-like sensor domain (PAS domain)"/>
    <property type="match status" value="2"/>
</dbReference>
<gene>
    <name evidence="10" type="ORF">SYK_31560</name>
</gene>
<dbReference type="PANTHER" id="PTHR43304:SF1">
    <property type="entry name" value="PAC DOMAIN-CONTAINING PROTEIN"/>
    <property type="match status" value="1"/>
</dbReference>
<dbReference type="SUPFAM" id="SSF47384">
    <property type="entry name" value="Homodimeric domain of signal transducing histidine kinase"/>
    <property type="match status" value="1"/>
</dbReference>
<keyword evidence="6" id="KW-1133">Transmembrane helix</keyword>
<dbReference type="CDD" id="cd00130">
    <property type="entry name" value="PAS"/>
    <property type="match status" value="2"/>
</dbReference>
<dbReference type="CDD" id="cd00082">
    <property type="entry name" value="HisKA"/>
    <property type="match status" value="1"/>
</dbReference>
<dbReference type="InterPro" id="IPR004358">
    <property type="entry name" value="Sig_transdc_His_kin-like_C"/>
</dbReference>
<name>A0ABN6SAE1_9BACT</name>
<keyword evidence="3" id="KW-0597">Phosphoprotein</keyword>
<dbReference type="PROSITE" id="PS50113">
    <property type="entry name" value="PAC"/>
    <property type="match status" value="2"/>
</dbReference>
<dbReference type="InterPro" id="IPR001610">
    <property type="entry name" value="PAC"/>
</dbReference>
<dbReference type="SMART" id="SM00388">
    <property type="entry name" value="HisKA"/>
    <property type="match status" value="1"/>
</dbReference>
<dbReference type="InterPro" id="IPR000700">
    <property type="entry name" value="PAS-assoc_C"/>
</dbReference>
<evidence type="ECO:0000259" key="7">
    <source>
        <dbReference type="PROSITE" id="PS50109"/>
    </source>
</evidence>
<dbReference type="SMART" id="SM00086">
    <property type="entry name" value="PAC"/>
    <property type="match status" value="2"/>
</dbReference>
<evidence type="ECO:0000256" key="1">
    <source>
        <dbReference type="ARBA" id="ARBA00000085"/>
    </source>
</evidence>
<dbReference type="RefSeq" id="WP_281761289.1">
    <property type="nucleotide sequence ID" value="NZ_AP026709.1"/>
</dbReference>
<evidence type="ECO:0000256" key="2">
    <source>
        <dbReference type="ARBA" id="ARBA00012438"/>
    </source>
</evidence>
<keyword evidence="4" id="KW-0808">Transferase</keyword>
<dbReference type="SMART" id="SM00091">
    <property type="entry name" value="PAS"/>
    <property type="match status" value="2"/>
</dbReference>